<reference evidence="3 4" key="1">
    <citation type="journal article" date="2015" name="Nature">
        <title>rRNA introns, odd ribosomes, and small enigmatic genomes across a large radiation of phyla.</title>
        <authorList>
            <person name="Brown C.T."/>
            <person name="Hug L.A."/>
            <person name="Thomas B.C."/>
            <person name="Sharon I."/>
            <person name="Castelle C.J."/>
            <person name="Singh A."/>
            <person name="Wilkins M.J."/>
            <person name="Williams K.H."/>
            <person name="Banfield J.F."/>
        </authorList>
    </citation>
    <scope>NUCLEOTIDE SEQUENCE [LARGE SCALE GENOMIC DNA]</scope>
</reference>
<gene>
    <name evidence="3" type="ORF">UT34_C0001G0163</name>
</gene>
<dbReference type="Proteomes" id="UP000034799">
    <property type="component" value="Unassembled WGS sequence"/>
</dbReference>
<accession>A0A0G0MSK7</accession>
<evidence type="ECO:0000313" key="4">
    <source>
        <dbReference type="Proteomes" id="UP000034799"/>
    </source>
</evidence>
<feature type="compositionally biased region" description="Low complexity" evidence="1">
    <location>
        <begin position="38"/>
        <end position="49"/>
    </location>
</feature>
<dbReference type="AlphaFoldDB" id="A0A0G0MSK7"/>
<evidence type="ECO:0008006" key="5">
    <source>
        <dbReference type="Google" id="ProtNLM"/>
    </source>
</evidence>
<dbReference type="PROSITE" id="PS51257">
    <property type="entry name" value="PROKAR_LIPOPROTEIN"/>
    <property type="match status" value="1"/>
</dbReference>
<dbReference type="EMBL" id="LBWK01000001">
    <property type="protein sequence ID" value="KKR06123.1"/>
    <property type="molecule type" value="Genomic_DNA"/>
</dbReference>
<keyword evidence="2" id="KW-0732">Signal</keyword>
<evidence type="ECO:0000256" key="1">
    <source>
        <dbReference type="SAM" id="MobiDB-lite"/>
    </source>
</evidence>
<comment type="caution">
    <text evidence="3">The sequence shown here is derived from an EMBL/GenBank/DDBJ whole genome shotgun (WGS) entry which is preliminary data.</text>
</comment>
<dbReference type="STRING" id="1619100.UT34_C0001G0163"/>
<evidence type="ECO:0000256" key="2">
    <source>
        <dbReference type="SAM" id="SignalP"/>
    </source>
</evidence>
<evidence type="ECO:0000313" key="3">
    <source>
        <dbReference type="EMBL" id="KKR06123.1"/>
    </source>
</evidence>
<sequence length="215" mass="23369">MSSKLNTAASLLLATVLTACAANRAVSPTPSYSRPDTEPTTFPYTPTFDEPSEQPATATSEATLEAQVCRNGAFRPVSSDSRMELLGTDMVGSYQLYPKFTDITIPAGTVFQGAFNTGGNTSFGIVLENESGLEVMIDITEVLSQLEYDTGLYLNYEAEELAWLYFAQCGFDPARLHREMVKRFVTDRSVGQFPVVRGKIKAGNLGVVIKFGPLP</sequence>
<feature type="region of interest" description="Disordered" evidence="1">
    <location>
        <begin position="26"/>
        <end position="60"/>
    </location>
</feature>
<name>A0A0G0MSK7_9BACT</name>
<feature type="chain" id="PRO_5002533567" description="Lipoprotein" evidence="2">
    <location>
        <begin position="22"/>
        <end position="215"/>
    </location>
</feature>
<protein>
    <recommendedName>
        <fullName evidence="5">Lipoprotein</fullName>
    </recommendedName>
</protein>
<proteinExistence type="predicted"/>
<feature type="signal peptide" evidence="2">
    <location>
        <begin position="1"/>
        <end position="21"/>
    </location>
</feature>
<organism evidence="3 4">
    <name type="scientific">candidate division WS6 bacterium GW2011_GWF2_39_15</name>
    <dbReference type="NCBI Taxonomy" id="1619100"/>
    <lineage>
        <taxon>Bacteria</taxon>
        <taxon>Candidatus Dojkabacteria</taxon>
    </lineage>
</organism>